<accession>A0A4Q7D2C2</accession>
<dbReference type="PROSITE" id="PS00943">
    <property type="entry name" value="UBIA"/>
    <property type="match status" value="1"/>
</dbReference>
<evidence type="ECO:0000313" key="14">
    <source>
        <dbReference type="Proteomes" id="UP000293369"/>
    </source>
</evidence>
<dbReference type="AlphaFoldDB" id="A0A4Q7D2C2"/>
<comment type="caution">
    <text evidence="13">The sequence shown here is derived from an EMBL/GenBank/DDBJ whole genome shotgun (WGS) entry which is preliminary data.</text>
</comment>
<organism evidence="13 14">
    <name type="scientific">Pseudomonas orientalis</name>
    <dbReference type="NCBI Taxonomy" id="76758"/>
    <lineage>
        <taxon>Bacteria</taxon>
        <taxon>Pseudomonadati</taxon>
        <taxon>Pseudomonadota</taxon>
        <taxon>Gammaproteobacteria</taxon>
        <taxon>Pseudomonadales</taxon>
        <taxon>Pseudomonadaceae</taxon>
        <taxon>Pseudomonas</taxon>
    </lineage>
</organism>
<evidence type="ECO:0000256" key="9">
    <source>
        <dbReference type="ARBA" id="ARBA00022989"/>
    </source>
</evidence>
<comment type="cofactor">
    <cofactor evidence="1 11">
        <name>Mg(2+)</name>
        <dbReference type="ChEBI" id="CHEBI:18420"/>
    </cofactor>
</comment>
<keyword evidence="8 11" id="KW-0812">Transmembrane</keyword>
<dbReference type="UniPathway" id="UPA00232"/>
<keyword evidence="6 11" id="KW-0808">Transferase</keyword>
<dbReference type="InterPro" id="IPR044878">
    <property type="entry name" value="UbiA_sf"/>
</dbReference>
<dbReference type="GO" id="GO:0006744">
    <property type="term" value="P:ubiquinone biosynthetic process"/>
    <property type="evidence" value="ECO:0007669"/>
    <property type="project" value="UniProtKB-UniRule"/>
</dbReference>
<evidence type="ECO:0000256" key="6">
    <source>
        <dbReference type="ARBA" id="ARBA00022679"/>
    </source>
</evidence>
<keyword evidence="10 11" id="KW-0472">Membrane</keyword>
<name>A0A4Q7D2C2_9PSED</name>
<evidence type="ECO:0000256" key="10">
    <source>
        <dbReference type="ARBA" id="ARBA00023136"/>
    </source>
</evidence>
<dbReference type="Pfam" id="PF01040">
    <property type="entry name" value="UbiA"/>
    <property type="match status" value="1"/>
</dbReference>
<dbReference type="HAMAP" id="MF_01635">
    <property type="entry name" value="UbiA"/>
    <property type="match status" value="1"/>
</dbReference>
<evidence type="ECO:0000256" key="12">
    <source>
        <dbReference type="NCBIfam" id="TIGR01474"/>
    </source>
</evidence>
<feature type="transmembrane region" description="Helical" evidence="11">
    <location>
        <begin position="60"/>
        <end position="84"/>
    </location>
</feature>
<dbReference type="CDD" id="cd13959">
    <property type="entry name" value="PT_UbiA_COQ2"/>
    <property type="match status" value="1"/>
</dbReference>
<dbReference type="RefSeq" id="WP_130138205.1">
    <property type="nucleotide sequence ID" value="NZ_SGFE01000009.1"/>
</dbReference>
<comment type="pathway">
    <text evidence="11">Cofactor biosynthesis; ubiquinone biosynthesis.</text>
</comment>
<keyword evidence="7 11" id="KW-0831">Ubiquinone biosynthesis</keyword>
<reference evidence="13 14" key="1">
    <citation type="submission" date="2019-02" db="EMBL/GenBank/DDBJ databases">
        <title>Pseudomonas spp from wheat grain.</title>
        <authorList>
            <person name="Cho G.-S."/>
            <person name="Franz C.M.A.P."/>
        </authorList>
    </citation>
    <scope>NUCLEOTIDE SEQUENCE [LARGE SCALE GENOMIC DNA]</scope>
    <source>
        <strain evidence="13 14">133NRW</strain>
    </source>
</reference>
<feature type="transmembrane region" description="Helical" evidence="11">
    <location>
        <begin position="105"/>
        <end position="126"/>
    </location>
</feature>
<evidence type="ECO:0000256" key="2">
    <source>
        <dbReference type="ARBA" id="ARBA00004141"/>
    </source>
</evidence>
<sequence>MKKDVDLSDIRSNDFVAHYLPLYWQPYARLMRIDRPIGIWLTLFPALASLFMVGGKTPSLIQVLVFSAGAFLMRSAGCVINDILDRRFDASVGRTRHRPLVNGALSVNQAFMCLAVVLLMAASLLMLLKPDTVFLALFCVPLMFLYPLCKRFTHWPQALLGATFNWGVLMASVEVTGSITQCALYLWIGCIFWQLGYDTLYAYSDRLDDLRLGLRSTAVLFAEDGKKWISSFYILTIFFWFVAAFVSNSSLSVFIFLVPISMMLSFQISKFDFSVPDNCNSLFRSNFHIGVLLLIGAASSVIS</sequence>
<keyword evidence="5 11" id="KW-0997">Cell inner membrane</keyword>
<dbReference type="EMBL" id="SGFE01000009">
    <property type="protein sequence ID" value="RZI32573.1"/>
    <property type="molecule type" value="Genomic_DNA"/>
</dbReference>
<feature type="transmembrane region" description="Helical" evidence="11">
    <location>
        <begin position="132"/>
        <end position="149"/>
    </location>
</feature>
<dbReference type="InterPro" id="IPR030470">
    <property type="entry name" value="UbiA_prenylTrfase_CS"/>
</dbReference>
<comment type="similarity">
    <text evidence="3 11">Belongs to the UbiA prenyltransferase family.</text>
</comment>
<dbReference type="InterPro" id="IPR006370">
    <property type="entry name" value="HB_polyprenyltransferase-like"/>
</dbReference>
<feature type="transmembrane region" description="Helical" evidence="11">
    <location>
        <begin position="37"/>
        <end position="54"/>
    </location>
</feature>
<comment type="catalytic activity">
    <reaction evidence="11">
        <text>all-trans-octaprenyl diphosphate + 4-hydroxybenzoate = 4-hydroxy-3-(all-trans-octaprenyl)benzoate + diphosphate</text>
        <dbReference type="Rhea" id="RHEA:27782"/>
        <dbReference type="ChEBI" id="CHEBI:1617"/>
        <dbReference type="ChEBI" id="CHEBI:17879"/>
        <dbReference type="ChEBI" id="CHEBI:33019"/>
        <dbReference type="ChEBI" id="CHEBI:57711"/>
        <dbReference type="EC" id="2.5.1.39"/>
    </reaction>
</comment>
<protein>
    <recommendedName>
        <fullName evidence="11 12">4-hydroxybenzoate octaprenyltransferase</fullName>
        <ecNumber evidence="11 12">2.5.1.39</ecNumber>
    </recommendedName>
    <alternativeName>
        <fullName evidence="11">4-HB polyprenyltransferase</fullName>
    </alternativeName>
</protein>
<evidence type="ECO:0000256" key="8">
    <source>
        <dbReference type="ARBA" id="ARBA00022692"/>
    </source>
</evidence>
<evidence type="ECO:0000256" key="3">
    <source>
        <dbReference type="ARBA" id="ARBA00005985"/>
    </source>
</evidence>
<dbReference type="EC" id="2.5.1.39" evidence="11 12"/>
<dbReference type="PANTHER" id="PTHR11048">
    <property type="entry name" value="PRENYLTRANSFERASES"/>
    <property type="match status" value="1"/>
</dbReference>
<keyword evidence="11" id="KW-0460">Magnesium</keyword>
<dbReference type="FunFam" id="1.10.357.140:FF:000008">
    <property type="entry name" value="4-hydroxybenzoate octaprenyltransferase"/>
    <property type="match status" value="1"/>
</dbReference>
<feature type="transmembrane region" description="Helical" evidence="11">
    <location>
        <begin position="282"/>
        <end position="302"/>
    </location>
</feature>
<feature type="transmembrane region" description="Helical" evidence="11">
    <location>
        <begin position="232"/>
        <end position="262"/>
    </location>
</feature>
<dbReference type="Gene3D" id="1.10.357.140">
    <property type="entry name" value="UbiA prenyltransferase"/>
    <property type="match status" value="1"/>
</dbReference>
<evidence type="ECO:0000313" key="13">
    <source>
        <dbReference type="EMBL" id="RZI32573.1"/>
    </source>
</evidence>
<dbReference type="FunFam" id="1.20.120.1780:FF:000001">
    <property type="entry name" value="4-hydroxybenzoate octaprenyltransferase"/>
    <property type="match status" value="1"/>
</dbReference>
<comment type="function">
    <text evidence="11">Catalyzes the prenylation of para-hydroxybenzoate (PHB) with an all-trans polyprenyl group. Mediates the second step in the final reaction sequence of ubiquinone-8 (UQ-8) biosynthesis, which is the condensation of the polyisoprenoid side chain with PHB, generating the first membrane-bound Q intermediate 3-octaprenyl-4-hydroxybenzoate.</text>
</comment>
<dbReference type="Gene3D" id="1.20.120.1780">
    <property type="entry name" value="UbiA prenyltransferase"/>
    <property type="match status" value="1"/>
</dbReference>
<keyword evidence="9 11" id="KW-1133">Transmembrane helix</keyword>
<dbReference type="InterPro" id="IPR039653">
    <property type="entry name" value="Prenyltransferase"/>
</dbReference>
<gene>
    <name evidence="11" type="primary">ubiA</name>
    <name evidence="13" type="ORF">EUX57_06400</name>
</gene>
<comment type="subcellular location">
    <subcellularLocation>
        <location evidence="11">Cell inner membrane</location>
        <topology evidence="11">Multi-pass membrane protein</topology>
    </subcellularLocation>
    <subcellularLocation>
        <location evidence="2">Membrane</location>
        <topology evidence="2">Multi-pass membrane protein</topology>
    </subcellularLocation>
</comment>
<evidence type="ECO:0000256" key="4">
    <source>
        <dbReference type="ARBA" id="ARBA00022475"/>
    </source>
</evidence>
<keyword evidence="4 11" id="KW-1003">Cell membrane</keyword>
<dbReference type="GO" id="GO:0005886">
    <property type="term" value="C:plasma membrane"/>
    <property type="evidence" value="ECO:0007669"/>
    <property type="project" value="UniProtKB-SubCell"/>
</dbReference>
<evidence type="ECO:0000256" key="1">
    <source>
        <dbReference type="ARBA" id="ARBA00001946"/>
    </source>
</evidence>
<dbReference type="NCBIfam" id="TIGR01474">
    <property type="entry name" value="ubiA_proteo"/>
    <property type="match status" value="1"/>
</dbReference>
<dbReference type="PANTHER" id="PTHR11048:SF28">
    <property type="entry name" value="4-HYDROXYBENZOATE POLYPRENYLTRANSFERASE, MITOCHONDRIAL"/>
    <property type="match status" value="1"/>
</dbReference>
<dbReference type="GO" id="GO:0008412">
    <property type="term" value="F:4-hydroxybenzoate polyprenyltransferase activity"/>
    <property type="evidence" value="ECO:0007669"/>
    <property type="project" value="UniProtKB-UniRule"/>
</dbReference>
<evidence type="ECO:0000256" key="11">
    <source>
        <dbReference type="HAMAP-Rule" id="MF_01635"/>
    </source>
</evidence>
<evidence type="ECO:0000256" key="7">
    <source>
        <dbReference type="ARBA" id="ARBA00022688"/>
    </source>
</evidence>
<dbReference type="Proteomes" id="UP000293369">
    <property type="component" value="Unassembled WGS sequence"/>
</dbReference>
<dbReference type="InterPro" id="IPR000537">
    <property type="entry name" value="UbiA_prenyltransferase"/>
</dbReference>
<evidence type="ECO:0000256" key="5">
    <source>
        <dbReference type="ARBA" id="ARBA00022519"/>
    </source>
</evidence>
<proteinExistence type="inferred from homology"/>